<proteinExistence type="predicted"/>
<feature type="region of interest" description="Disordered" evidence="1">
    <location>
        <begin position="1"/>
        <end position="92"/>
    </location>
</feature>
<gene>
    <name evidence="2" type="ORF">EUGRSUZ_G03409</name>
</gene>
<evidence type="ECO:0000256" key="1">
    <source>
        <dbReference type="SAM" id="MobiDB-lite"/>
    </source>
</evidence>
<dbReference type="PANTHER" id="PTHR37173:SF1">
    <property type="entry name" value="PROLINE-RICH FAMILY PROTEIN"/>
    <property type="match status" value="1"/>
</dbReference>
<organism evidence="2">
    <name type="scientific">Eucalyptus grandis</name>
    <name type="common">Flooded gum</name>
    <dbReference type="NCBI Taxonomy" id="71139"/>
    <lineage>
        <taxon>Eukaryota</taxon>
        <taxon>Viridiplantae</taxon>
        <taxon>Streptophyta</taxon>
        <taxon>Embryophyta</taxon>
        <taxon>Tracheophyta</taxon>
        <taxon>Spermatophyta</taxon>
        <taxon>Magnoliopsida</taxon>
        <taxon>eudicotyledons</taxon>
        <taxon>Gunneridae</taxon>
        <taxon>Pentapetalae</taxon>
        <taxon>rosids</taxon>
        <taxon>malvids</taxon>
        <taxon>Myrtales</taxon>
        <taxon>Myrtaceae</taxon>
        <taxon>Myrtoideae</taxon>
        <taxon>Eucalypteae</taxon>
        <taxon>Eucalyptus</taxon>
    </lineage>
</organism>
<dbReference type="AlphaFoldDB" id="A0A059BJC5"/>
<feature type="compositionally biased region" description="Low complexity" evidence="1">
    <location>
        <begin position="64"/>
        <end position="83"/>
    </location>
</feature>
<dbReference type="EMBL" id="KK198759">
    <property type="protein sequence ID" value="KCW66144.1"/>
    <property type="molecule type" value="Genomic_DNA"/>
</dbReference>
<protein>
    <submittedName>
        <fullName evidence="2">Uncharacterized protein</fullName>
    </submittedName>
</protein>
<dbReference type="Gramene" id="KCW66144">
    <property type="protein sequence ID" value="KCW66144"/>
    <property type="gene ID" value="EUGRSUZ_G03409"/>
</dbReference>
<dbReference type="eggNOG" id="ENOG502S0SJ">
    <property type="taxonomic scope" value="Eukaryota"/>
</dbReference>
<name>A0A059BJC5_EUCGR</name>
<dbReference type="PANTHER" id="PTHR37173">
    <property type="entry name" value="HYDROXYPROLINE-RICH GLYCOPROTEIN FAMILY PROTEIN"/>
    <property type="match status" value="1"/>
</dbReference>
<dbReference type="FunCoup" id="A0A059BJC5">
    <property type="interactions" value="994"/>
</dbReference>
<dbReference type="InParanoid" id="A0A059BJC5"/>
<dbReference type="OMA" id="MQLMRAR"/>
<dbReference type="STRING" id="71139.A0A059BJC5"/>
<sequence length="240" mass="26377">MNSPADGRATPTSSPAMASNPQKAGQFPSQQATTAAKQGVGYPVASSGRGFIPKSPNQLDPTAVRHPAAAAAAPASARALAPSHPKPCFSPSLPLPDCNGCKELRDRAREDAAAVVRDRKVRLSDGDSLYVLCRSWLRNGFPEEPQPQYGVGVKSLPRPPPPVESYRIVKKEAEDDKEDEKDAEELSASDLLKRHVKHAKRVRSRLRDERLQRIARYKNRLALLLPLQVEQFKGRFENML</sequence>
<feature type="compositionally biased region" description="Polar residues" evidence="1">
    <location>
        <begin position="10"/>
        <end position="36"/>
    </location>
</feature>
<accession>A0A059BJC5</accession>
<evidence type="ECO:0000313" key="2">
    <source>
        <dbReference type="EMBL" id="KCW66144.1"/>
    </source>
</evidence>
<reference evidence="2" key="1">
    <citation type="submission" date="2013-07" db="EMBL/GenBank/DDBJ databases">
        <title>The genome of Eucalyptus grandis.</title>
        <authorList>
            <person name="Schmutz J."/>
            <person name="Hayes R."/>
            <person name="Myburg A."/>
            <person name="Tuskan G."/>
            <person name="Grattapaglia D."/>
            <person name="Rokhsar D.S."/>
        </authorList>
    </citation>
    <scope>NUCLEOTIDE SEQUENCE</scope>
    <source>
        <tissue evidence="2">Leaf extractions</tissue>
    </source>
</reference>